<evidence type="ECO:0000256" key="3">
    <source>
        <dbReference type="SAM" id="Phobius"/>
    </source>
</evidence>
<dbReference type="Pfam" id="PF17064">
    <property type="entry name" value="QVR"/>
    <property type="match status" value="1"/>
</dbReference>
<evidence type="ECO:0000313" key="7">
    <source>
        <dbReference type="WBParaSite" id="EVEC_0001235801-mRNA-1"/>
    </source>
</evidence>
<evidence type="ECO:0000256" key="1">
    <source>
        <dbReference type="ARBA" id="ARBA00022729"/>
    </source>
</evidence>
<evidence type="ECO:0000256" key="2">
    <source>
        <dbReference type="ARBA" id="ARBA00023180"/>
    </source>
</evidence>
<keyword evidence="6" id="KW-1185">Reference proteome</keyword>
<keyword evidence="3" id="KW-0472">Membrane</keyword>
<evidence type="ECO:0000256" key="4">
    <source>
        <dbReference type="SAM" id="SignalP"/>
    </source>
</evidence>
<accession>A0A0N4VN12</accession>
<keyword evidence="1 4" id="KW-0732">Signal</keyword>
<keyword evidence="3" id="KW-1133">Transmembrane helix</keyword>
<reference evidence="7" key="1">
    <citation type="submission" date="2017-02" db="UniProtKB">
        <authorList>
            <consortium name="WormBaseParasite"/>
        </authorList>
    </citation>
    <scope>IDENTIFICATION</scope>
</reference>
<feature type="chain" id="PRO_5043123066" evidence="4">
    <location>
        <begin position="18"/>
        <end position="151"/>
    </location>
</feature>
<keyword evidence="2" id="KW-0325">Glycoprotein</keyword>
<proteinExistence type="predicted"/>
<dbReference type="GO" id="GO:0030431">
    <property type="term" value="P:sleep"/>
    <property type="evidence" value="ECO:0007669"/>
    <property type="project" value="InterPro"/>
</dbReference>
<dbReference type="AlphaFoldDB" id="A0A0N4VN12"/>
<evidence type="ECO:0000313" key="6">
    <source>
        <dbReference type="Proteomes" id="UP000274131"/>
    </source>
</evidence>
<dbReference type="OrthoDB" id="5836372at2759"/>
<protein>
    <submittedName>
        <fullName evidence="7">Protein sleepless</fullName>
    </submittedName>
</protein>
<feature type="transmembrane region" description="Helical" evidence="3">
    <location>
        <begin position="130"/>
        <end position="149"/>
    </location>
</feature>
<keyword evidence="3" id="KW-0812">Transmembrane</keyword>
<dbReference type="Proteomes" id="UP000274131">
    <property type="component" value="Unassembled WGS sequence"/>
</dbReference>
<dbReference type="GO" id="GO:0032222">
    <property type="term" value="P:regulation of synaptic transmission, cholinergic"/>
    <property type="evidence" value="ECO:0007669"/>
    <property type="project" value="InterPro"/>
</dbReference>
<feature type="signal peptide" evidence="4">
    <location>
        <begin position="1"/>
        <end position="17"/>
    </location>
</feature>
<organism evidence="7">
    <name type="scientific">Enterobius vermicularis</name>
    <name type="common">Human pinworm</name>
    <dbReference type="NCBI Taxonomy" id="51028"/>
    <lineage>
        <taxon>Eukaryota</taxon>
        <taxon>Metazoa</taxon>
        <taxon>Ecdysozoa</taxon>
        <taxon>Nematoda</taxon>
        <taxon>Chromadorea</taxon>
        <taxon>Rhabditida</taxon>
        <taxon>Spirurina</taxon>
        <taxon>Oxyuridomorpha</taxon>
        <taxon>Oxyuroidea</taxon>
        <taxon>Oxyuridae</taxon>
        <taxon>Enterobius</taxon>
    </lineage>
</organism>
<reference evidence="5 6" key="2">
    <citation type="submission" date="2018-10" db="EMBL/GenBank/DDBJ databases">
        <authorList>
            <consortium name="Pathogen Informatics"/>
        </authorList>
    </citation>
    <scope>NUCLEOTIDE SEQUENCE [LARGE SCALE GENOMIC DNA]</scope>
</reference>
<evidence type="ECO:0000313" key="5">
    <source>
        <dbReference type="EMBL" id="VDD96807.1"/>
    </source>
</evidence>
<dbReference type="InterPro" id="IPR031424">
    <property type="entry name" value="QVR-like"/>
</dbReference>
<gene>
    <name evidence="5" type="ORF">EVEC_LOCUS11558</name>
</gene>
<name>A0A0N4VN12_ENTVE</name>
<sequence length="151" mass="16360">MFALVLLHLSTISGAGAISCFSCVSPLPKSTPKDAQIALKTVLEISYKLPPVDKYCKESNDVFFRTILKTACNTDDRCVKISATDGDLSFVIRGCHKAIYREGTSPSEVACSSRLSPSVCFCDSNLCNSSVVSTTTVVFLITAVYLWFLPT</sequence>
<dbReference type="WBParaSite" id="EVEC_0001235801-mRNA-1">
    <property type="protein sequence ID" value="EVEC_0001235801-mRNA-1"/>
    <property type="gene ID" value="EVEC_0001235801"/>
</dbReference>
<dbReference type="EMBL" id="UXUI01012289">
    <property type="protein sequence ID" value="VDD96807.1"/>
    <property type="molecule type" value="Genomic_DNA"/>
</dbReference>